<dbReference type="Proteomes" id="UP000828390">
    <property type="component" value="Unassembled WGS sequence"/>
</dbReference>
<dbReference type="AlphaFoldDB" id="A0A9D4CG94"/>
<accession>A0A9D4CG94</accession>
<reference evidence="1" key="2">
    <citation type="submission" date="2020-11" db="EMBL/GenBank/DDBJ databases">
        <authorList>
            <person name="McCartney M.A."/>
            <person name="Auch B."/>
            <person name="Kono T."/>
            <person name="Mallez S."/>
            <person name="Becker A."/>
            <person name="Gohl D.M."/>
            <person name="Silverstein K.A.T."/>
            <person name="Koren S."/>
            <person name="Bechman K.B."/>
            <person name="Herman A."/>
            <person name="Abrahante J.E."/>
            <person name="Garbe J."/>
        </authorList>
    </citation>
    <scope>NUCLEOTIDE SEQUENCE</scope>
    <source>
        <strain evidence="1">Duluth1</strain>
        <tissue evidence="1">Whole animal</tissue>
    </source>
</reference>
<name>A0A9D4CG94_DREPO</name>
<gene>
    <name evidence="1" type="ORF">DPMN_050506</name>
</gene>
<comment type="caution">
    <text evidence="1">The sequence shown here is derived from an EMBL/GenBank/DDBJ whole genome shotgun (WGS) entry which is preliminary data.</text>
</comment>
<reference evidence="1" key="1">
    <citation type="journal article" date="2019" name="bioRxiv">
        <title>The Genome of the Zebra Mussel, Dreissena polymorpha: A Resource for Invasive Species Research.</title>
        <authorList>
            <person name="McCartney M.A."/>
            <person name="Auch B."/>
            <person name="Kono T."/>
            <person name="Mallez S."/>
            <person name="Zhang Y."/>
            <person name="Obille A."/>
            <person name="Becker A."/>
            <person name="Abrahante J.E."/>
            <person name="Garbe J."/>
            <person name="Badalamenti J.P."/>
            <person name="Herman A."/>
            <person name="Mangelson H."/>
            <person name="Liachko I."/>
            <person name="Sullivan S."/>
            <person name="Sone E.D."/>
            <person name="Koren S."/>
            <person name="Silverstein K.A.T."/>
            <person name="Beckman K.B."/>
            <person name="Gohl D.M."/>
        </authorList>
    </citation>
    <scope>NUCLEOTIDE SEQUENCE</scope>
    <source>
        <strain evidence="1">Duluth1</strain>
        <tissue evidence="1">Whole animal</tissue>
    </source>
</reference>
<sequence length="70" mass="7340">MCQDTKNSKSVNKKVLPVIETFGFGVVEPCIDIVVFSVAKFVGAVPGDVCGAASDEFPGEDVLASAKYKS</sequence>
<protein>
    <submittedName>
        <fullName evidence="1">Uncharacterized protein</fullName>
    </submittedName>
</protein>
<proteinExistence type="predicted"/>
<keyword evidence="2" id="KW-1185">Reference proteome</keyword>
<evidence type="ECO:0000313" key="2">
    <source>
        <dbReference type="Proteomes" id="UP000828390"/>
    </source>
</evidence>
<dbReference type="EMBL" id="JAIWYP010000012">
    <property type="protein sequence ID" value="KAH3724683.1"/>
    <property type="molecule type" value="Genomic_DNA"/>
</dbReference>
<organism evidence="1 2">
    <name type="scientific">Dreissena polymorpha</name>
    <name type="common">Zebra mussel</name>
    <name type="synonym">Mytilus polymorpha</name>
    <dbReference type="NCBI Taxonomy" id="45954"/>
    <lineage>
        <taxon>Eukaryota</taxon>
        <taxon>Metazoa</taxon>
        <taxon>Spiralia</taxon>
        <taxon>Lophotrochozoa</taxon>
        <taxon>Mollusca</taxon>
        <taxon>Bivalvia</taxon>
        <taxon>Autobranchia</taxon>
        <taxon>Heteroconchia</taxon>
        <taxon>Euheterodonta</taxon>
        <taxon>Imparidentia</taxon>
        <taxon>Neoheterodontei</taxon>
        <taxon>Myida</taxon>
        <taxon>Dreissenoidea</taxon>
        <taxon>Dreissenidae</taxon>
        <taxon>Dreissena</taxon>
    </lineage>
</organism>
<evidence type="ECO:0000313" key="1">
    <source>
        <dbReference type="EMBL" id="KAH3724683.1"/>
    </source>
</evidence>